<evidence type="ECO:0000256" key="1">
    <source>
        <dbReference type="SAM" id="Phobius"/>
    </source>
</evidence>
<dbReference type="InterPro" id="IPR026268">
    <property type="entry name" value="RseC"/>
</dbReference>
<dbReference type="InterPro" id="IPR007359">
    <property type="entry name" value="SigmaE_reg_RseC_MucC"/>
</dbReference>
<accession>A0A133KD72</accession>
<dbReference type="PIRSF" id="PIRSF004923">
    <property type="entry name" value="RseC"/>
    <property type="match status" value="1"/>
</dbReference>
<dbReference type="EMBL" id="LRPM01000048">
    <property type="protein sequence ID" value="KWZ77513.1"/>
    <property type="molecule type" value="Genomic_DNA"/>
</dbReference>
<evidence type="ECO:0000313" key="2">
    <source>
        <dbReference type="EMBL" id="KWZ77513.1"/>
    </source>
</evidence>
<comment type="caution">
    <text evidence="2">The sequence shown here is derived from an EMBL/GenBank/DDBJ whole genome shotgun (WGS) entry which is preliminary data.</text>
</comment>
<evidence type="ECO:0000313" key="3">
    <source>
        <dbReference type="Proteomes" id="UP000070383"/>
    </source>
</evidence>
<dbReference type="PATRIC" id="fig|33036.3.peg.1321"/>
<keyword evidence="1" id="KW-0812">Transmembrane</keyword>
<dbReference type="PANTHER" id="PTHR35867">
    <property type="entry name" value="PROTEIN RSEC"/>
    <property type="match status" value="1"/>
</dbReference>
<gene>
    <name evidence="2" type="ORF">HMPREF3200_01333</name>
</gene>
<proteinExistence type="predicted"/>
<dbReference type="RefSeq" id="WP_004836009.1">
    <property type="nucleotide sequence ID" value="NZ_CAMPNK010000012.1"/>
</dbReference>
<dbReference type="Proteomes" id="UP000070383">
    <property type="component" value="Unassembled WGS sequence"/>
</dbReference>
<dbReference type="STRING" id="33036.HMPREF3200_01333"/>
<keyword evidence="3" id="KW-1185">Reference proteome</keyword>
<feature type="transmembrane region" description="Helical" evidence="1">
    <location>
        <begin position="71"/>
        <end position="89"/>
    </location>
</feature>
<name>A0A133KD72_9FIRM</name>
<sequence length="138" mass="15398">MDTVRKEGIVLENDNGNLTVQIFRNGACGACAARGTCAEKKTTEIQVFSYEDIKKGDKVIIEGSSSEVTKLTAFVYIFPVVMMLVGAIIPNVFLKNTGMDSNLLTLIFVLIFLTISVFFIKKLDKKVKDKKLMRVRKI</sequence>
<dbReference type="AlphaFoldDB" id="A0A133KD72"/>
<reference evidence="3" key="1">
    <citation type="submission" date="2016-01" db="EMBL/GenBank/DDBJ databases">
        <authorList>
            <person name="Mitreva M."/>
            <person name="Pepin K.H."/>
            <person name="Mihindukulasuriya K.A."/>
            <person name="Fulton R."/>
            <person name="Fronick C."/>
            <person name="O'Laughlin M."/>
            <person name="Miner T."/>
            <person name="Herter B."/>
            <person name="Rosa B.A."/>
            <person name="Cordes M."/>
            <person name="Tomlinson C."/>
            <person name="Wollam A."/>
            <person name="Palsikar V.B."/>
            <person name="Mardis E.R."/>
            <person name="Wilson R.K."/>
        </authorList>
    </citation>
    <scope>NUCLEOTIDE SEQUENCE [LARGE SCALE GENOMIC DNA]</scope>
    <source>
        <strain evidence="3">MJR8151</strain>
    </source>
</reference>
<organism evidence="2 3">
    <name type="scientific">Anaerococcus tetradius</name>
    <dbReference type="NCBI Taxonomy" id="33036"/>
    <lineage>
        <taxon>Bacteria</taxon>
        <taxon>Bacillati</taxon>
        <taxon>Bacillota</taxon>
        <taxon>Tissierellia</taxon>
        <taxon>Tissierellales</taxon>
        <taxon>Peptoniphilaceae</taxon>
        <taxon>Anaerococcus</taxon>
    </lineage>
</organism>
<keyword evidence="1" id="KW-0472">Membrane</keyword>
<dbReference type="PANTHER" id="PTHR35867:SF1">
    <property type="entry name" value="PROTEIN RSEC"/>
    <property type="match status" value="1"/>
</dbReference>
<feature type="transmembrane region" description="Helical" evidence="1">
    <location>
        <begin position="101"/>
        <end position="120"/>
    </location>
</feature>
<keyword evidence="1" id="KW-1133">Transmembrane helix</keyword>
<dbReference type="Pfam" id="PF04246">
    <property type="entry name" value="RseC_MucC"/>
    <property type="match status" value="1"/>
</dbReference>
<dbReference type="OrthoDB" id="1691836at2"/>
<protein>
    <submittedName>
        <fullName evidence="2">Positive regulator of sigma(E), RseC/MucC</fullName>
    </submittedName>
</protein>